<dbReference type="InterPro" id="IPR000477">
    <property type="entry name" value="RT_dom"/>
</dbReference>
<reference evidence="3 4" key="1">
    <citation type="submission" date="2019-09" db="EMBL/GenBank/DDBJ databases">
        <title>Bird 10,000 Genomes (B10K) Project - Family phase.</title>
        <authorList>
            <person name="Zhang G."/>
        </authorList>
    </citation>
    <scope>NUCLEOTIDE SEQUENCE [LARGE SCALE GENOMIC DNA]</scope>
    <source>
        <strain evidence="3">B10K-DU-029-52</strain>
    </source>
</reference>
<keyword evidence="1" id="KW-0158">Chromosome</keyword>
<dbReference type="EMBL" id="VZRL01002174">
    <property type="protein sequence ID" value="NWV20522.1"/>
    <property type="molecule type" value="Genomic_DNA"/>
</dbReference>
<keyword evidence="4" id="KW-1185">Reference proteome</keyword>
<feature type="non-terminal residue" evidence="3">
    <location>
        <position position="1"/>
    </location>
</feature>
<keyword evidence="1" id="KW-0808">Transferase</keyword>
<keyword evidence="1" id="KW-0479">Metal-binding</keyword>
<dbReference type="PANTHER" id="PTHR12066:SF0">
    <property type="entry name" value="TELOMERASE REVERSE TRANSCRIPTASE"/>
    <property type="match status" value="1"/>
</dbReference>
<keyword evidence="1" id="KW-0779">Telomere</keyword>
<gene>
    <name evidence="3" type="primary">Tert</name>
    <name evidence="3" type="ORF">ORISOL_R13098</name>
</gene>
<feature type="domain" description="Reverse transcriptase" evidence="2">
    <location>
        <begin position="16"/>
        <end position="213"/>
    </location>
</feature>
<evidence type="ECO:0000256" key="1">
    <source>
        <dbReference type="RuleBase" id="RU365061"/>
    </source>
</evidence>
<keyword evidence="1" id="KW-0548">Nucleotidyltransferase</keyword>
<comment type="subcellular location">
    <subcellularLocation>
        <location evidence="1">Nucleus</location>
    </subcellularLocation>
    <subcellularLocation>
        <location evidence="1">Chromosome</location>
        <location evidence="1">Telomere</location>
    </subcellularLocation>
</comment>
<proteinExistence type="inferred from homology"/>
<dbReference type="GO" id="GO:0042162">
    <property type="term" value="F:telomeric DNA binding"/>
    <property type="evidence" value="ECO:0007669"/>
    <property type="project" value="TreeGrafter"/>
</dbReference>
<accession>A0A7K6D402</accession>
<dbReference type="GO" id="GO:0003720">
    <property type="term" value="F:telomerase activity"/>
    <property type="evidence" value="ECO:0007669"/>
    <property type="project" value="InterPro"/>
</dbReference>
<protein>
    <recommendedName>
        <fullName evidence="1">Telomerase reverse transcriptase</fullName>
        <ecNumber evidence="1">2.7.7.49</ecNumber>
    </recommendedName>
    <alternativeName>
        <fullName evidence="1">Telomerase catalytic subunit</fullName>
    </alternativeName>
</protein>
<evidence type="ECO:0000313" key="4">
    <source>
        <dbReference type="Proteomes" id="UP000571324"/>
    </source>
</evidence>
<dbReference type="EC" id="2.7.7.49" evidence="1"/>
<dbReference type="AlphaFoldDB" id="A0A7K6D402"/>
<dbReference type="PROSITE" id="PS50878">
    <property type="entry name" value="RT_POL"/>
    <property type="match status" value="1"/>
</dbReference>
<dbReference type="InterPro" id="IPR003545">
    <property type="entry name" value="Telomerase_RT"/>
</dbReference>
<dbReference type="GO" id="GO:0000781">
    <property type="term" value="C:chromosome, telomeric region"/>
    <property type="evidence" value="ECO:0007669"/>
    <property type="project" value="UniProtKB-SubCell"/>
</dbReference>
<name>A0A7K6D402_9PASS</name>
<evidence type="ECO:0000259" key="2">
    <source>
        <dbReference type="PROSITE" id="PS50878"/>
    </source>
</evidence>
<dbReference type="OrthoDB" id="289721at2759"/>
<feature type="non-terminal residue" evidence="3">
    <location>
        <position position="213"/>
    </location>
</feature>
<comment type="function">
    <text evidence="1">Telomerase is a ribonucleoprotein enzyme essential for the replication of chromosome termini in most eukaryotes. It elongates telomeres. It is a reverse transcriptase that adds simple sequence repeats to chromosome ends by copying a template sequence within the RNA component of the enzyme.</text>
</comment>
<comment type="caution">
    <text evidence="3">The sequence shown here is derived from an EMBL/GenBank/DDBJ whole genome shotgun (WGS) entry which is preliminary data.</text>
</comment>
<dbReference type="PANTHER" id="PTHR12066">
    <property type="entry name" value="TELOMERASE REVERSE TRANSCRIPTASE"/>
    <property type="match status" value="1"/>
</dbReference>
<evidence type="ECO:0000313" key="3">
    <source>
        <dbReference type="EMBL" id="NWV20522.1"/>
    </source>
</evidence>
<organism evidence="3 4">
    <name type="scientific">Origma solitaria</name>
    <dbReference type="NCBI Taxonomy" id="720586"/>
    <lineage>
        <taxon>Eukaryota</taxon>
        <taxon>Metazoa</taxon>
        <taxon>Chordata</taxon>
        <taxon>Craniata</taxon>
        <taxon>Vertebrata</taxon>
        <taxon>Euteleostomi</taxon>
        <taxon>Archelosauria</taxon>
        <taxon>Archosauria</taxon>
        <taxon>Dinosauria</taxon>
        <taxon>Saurischia</taxon>
        <taxon>Theropoda</taxon>
        <taxon>Coelurosauria</taxon>
        <taxon>Aves</taxon>
        <taxon>Neognathae</taxon>
        <taxon>Neoaves</taxon>
        <taxon>Telluraves</taxon>
        <taxon>Australaves</taxon>
        <taxon>Passeriformes</taxon>
        <taxon>Meliphagoidea</taxon>
        <taxon>Acanthizidae</taxon>
        <taxon>Origma</taxon>
    </lineage>
</organism>
<keyword evidence="1" id="KW-0539">Nucleus</keyword>
<dbReference type="GO" id="GO:0070034">
    <property type="term" value="F:telomerase RNA binding"/>
    <property type="evidence" value="ECO:0007669"/>
    <property type="project" value="TreeGrafter"/>
</dbReference>
<dbReference type="GO" id="GO:0000333">
    <property type="term" value="C:telomerase catalytic core complex"/>
    <property type="evidence" value="ECO:0007669"/>
    <property type="project" value="TreeGrafter"/>
</dbReference>
<keyword evidence="1" id="KW-0695">RNA-directed DNA polymerase</keyword>
<comment type="similarity">
    <text evidence="1">Belongs to the reverse transcriptase family. Telomerase subfamily.</text>
</comment>
<dbReference type="Proteomes" id="UP000571324">
    <property type="component" value="Unassembled WGS sequence"/>
</dbReference>
<dbReference type="GO" id="GO:0046872">
    <property type="term" value="F:metal ion binding"/>
    <property type="evidence" value="ECO:0007669"/>
    <property type="project" value="UniProtKB-KW"/>
</dbReference>
<keyword evidence="1" id="KW-0460">Magnesium</keyword>
<dbReference type="GO" id="GO:0007004">
    <property type="term" value="P:telomere maintenance via telomerase"/>
    <property type="evidence" value="ECO:0007669"/>
    <property type="project" value="TreeGrafter"/>
</dbReference>
<comment type="catalytic activity">
    <reaction evidence="1">
        <text>DNA(n) + a 2'-deoxyribonucleoside 5'-triphosphate = DNA(n+1) + diphosphate</text>
        <dbReference type="Rhea" id="RHEA:22508"/>
        <dbReference type="Rhea" id="RHEA-COMP:17339"/>
        <dbReference type="Rhea" id="RHEA-COMP:17340"/>
        <dbReference type="ChEBI" id="CHEBI:33019"/>
        <dbReference type="ChEBI" id="CHEBI:61560"/>
        <dbReference type="ChEBI" id="CHEBI:173112"/>
        <dbReference type="EC" id="2.7.7.49"/>
    </reaction>
</comment>
<sequence length="213" mass="24725">RNHFVKVQLQPLSSEEIESFSKKKFVPVASKLRFIPKRNGLRPIVKVSSIVESKQQALSKKSRENKMNYYNTQLKNLFSVLNYERTVNTSFIGSSVFGKDDIYKTWKQFVTKVLKSGGEIPHFYCVKADVSKAYDTIPHNKLVEVISRVLKPEKRTVYCIRRYAVIMITPSGQARKLYKRHVSTFKDFMPDMKQFVSHLKDKVSLQNAIVVEQ</sequence>